<protein>
    <submittedName>
        <fullName evidence="1">Uncharacterized protein</fullName>
    </submittedName>
</protein>
<reference evidence="1 2" key="1">
    <citation type="journal article" date="2019" name="Sci. Rep.">
        <title>Colletotrichum shisoi sp. nov., an anthracnose pathogen of Perilla frutescens in Japan: molecular phylogenetic, morphological and genomic evidence.</title>
        <authorList>
            <person name="Gan P."/>
            <person name="Tsushima A."/>
            <person name="Hiroyama R."/>
            <person name="Narusaka M."/>
            <person name="Takano Y."/>
            <person name="Narusaka Y."/>
            <person name="Kawaradani M."/>
            <person name="Damm U."/>
            <person name="Shirasu K."/>
        </authorList>
    </citation>
    <scope>NUCLEOTIDE SEQUENCE [LARGE SCALE GENOMIC DNA]</scope>
    <source>
        <strain evidence="1 2">PG-2018a</strain>
    </source>
</reference>
<keyword evidence="2" id="KW-1185">Reference proteome</keyword>
<comment type="caution">
    <text evidence="1">The sequence shown here is derived from an EMBL/GenBank/DDBJ whole genome shotgun (WGS) entry which is preliminary data.</text>
</comment>
<dbReference type="Proteomes" id="UP000326340">
    <property type="component" value="Unassembled WGS sequence"/>
</dbReference>
<gene>
    <name evidence="1" type="ORF">CSHISOI_11343</name>
</gene>
<dbReference type="EMBL" id="PUHP01002922">
    <property type="protein sequence ID" value="TQN64076.1"/>
    <property type="molecule type" value="Genomic_DNA"/>
</dbReference>
<evidence type="ECO:0000313" key="1">
    <source>
        <dbReference type="EMBL" id="TQN64076.1"/>
    </source>
</evidence>
<accession>A0A5Q4BB79</accession>
<dbReference type="AlphaFoldDB" id="A0A5Q4BB79"/>
<sequence length="60" mass="6712">MSEPSNESIRKLAAHLPDHDNADSIRLKKLAIIEKLLASFDDPNMSPFFLDEITSSATRL</sequence>
<proteinExistence type="predicted"/>
<evidence type="ECO:0000313" key="2">
    <source>
        <dbReference type="Proteomes" id="UP000326340"/>
    </source>
</evidence>
<organism evidence="1 2">
    <name type="scientific">Colletotrichum shisoi</name>
    <dbReference type="NCBI Taxonomy" id="2078593"/>
    <lineage>
        <taxon>Eukaryota</taxon>
        <taxon>Fungi</taxon>
        <taxon>Dikarya</taxon>
        <taxon>Ascomycota</taxon>
        <taxon>Pezizomycotina</taxon>
        <taxon>Sordariomycetes</taxon>
        <taxon>Hypocreomycetidae</taxon>
        <taxon>Glomerellales</taxon>
        <taxon>Glomerellaceae</taxon>
        <taxon>Colletotrichum</taxon>
        <taxon>Colletotrichum destructivum species complex</taxon>
    </lineage>
</organism>
<name>A0A5Q4BB79_9PEZI</name>